<feature type="domain" description="DUF7924" evidence="2">
    <location>
        <begin position="116"/>
        <end position="333"/>
    </location>
</feature>
<name>A0ABR0KH25_9EURO</name>
<dbReference type="EMBL" id="JAVRRG010000023">
    <property type="protein sequence ID" value="KAK5096218.1"/>
    <property type="molecule type" value="Genomic_DNA"/>
</dbReference>
<accession>A0ABR0KH25</accession>
<feature type="region of interest" description="Disordered" evidence="1">
    <location>
        <begin position="1"/>
        <end position="30"/>
    </location>
</feature>
<reference evidence="3 4" key="1">
    <citation type="submission" date="2023-08" db="EMBL/GenBank/DDBJ databases">
        <title>Black Yeasts Isolated from many extreme environments.</title>
        <authorList>
            <person name="Coleine C."/>
            <person name="Stajich J.E."/>
            <person name="Selbmann L."/>
        </authorList>
    </citation>
    <scope>NUCLEOTIDE SEQUENCE [LARGE SCALE GENOMIC DNA]</scope>
    <source>
        <strain evidence="3 4">CCFEE 5885</strain>
    </source>
</reference>
<proteinExistence type="predicted"/>
<gene>
    <name evidence="3" type="ORF">LTR24_002623</name>
</gene>
<protein>
    <recommendedName>
        <fullName evidence="2">DUF7924 domain-containing protein</fullName>
    </recommendedName>
</protein>
<evidence type="ECO:0000313" key="4">
    <source>
        <dbReference type="Proteomes" id="UP001345013"/>
    </source>
</evidence>
<sequence length="395" mass="43596">MVKTPLSGMSIKSMKASMKSPTGPKSIKSPLGQIFSPSTMHFANKKEEAEMMGNKDFRYNVLEPNGIVIAENHMSEGDWSRIAFSLGVPMNQEPKKNADVARFAYRMRKRKQVSDIQTVEALSSLLYTLSSPLALSQQETAEFYMDAVPCADEFKNSIHRVPKPTPSVSIGYKRGAFDHIDDELQRGIIANEQGYPVDLGRISQPARDHFWPFLVVEVAEHSIMAAKHACAVSASSCNNAVRLLAHAAKSDKGIASNPFSAGTNTTQHCFSLAVCGKIASLNVHEPDAKGRHVLRTITTYSLDDDDEVAALTDRLRSIMVWGRYCRLEEICDKLEALNRKVNGGLPPNHLAHYQDDFDPAILKTLTVRLSKNKKKKAVMHASVPGWMRSGGILTA</sequence>
<feature type="compositionally biased region" description="Low complexity" evidence="1">
    <location>
        <begin position="7"/>
        <end position="20"/>
    </location>
</feature>
<evidence type="ECO:0000259" key="2">
    <source>
        <dbReference type="Pfam" id="PF25545"/>
    </source>
</evidence>
<comment type="caution">
    <text evidence="3">The sequence shown here is derived from an EMBL/GenBank/DDBJ whole genome shotgun (WGS) entry which is preliminary data.</text>
</comment>
<organism evidence="3 4">
    <name type="scientific">Lithohypha guttulata</name>
    <dbReference type="NCBI Taxonomy" id="1690604"/>
    <lineage>
        <taxon>Eukaryota</taxon>
        <taxon>Fungi</taxon>
        <taxon>Dikarya</taxon>
        <taxon>Ascomycota</taxon>
        <taxon>Pezizomycotina</taxon>
        <taxon>Eurotiomycetes</taxon>
        <taxon>Chaetothyriomycetidae</taxon>
        <taxon>Chaetothyriales</taxon>
        <taxon>Trichomeriaceae</taxon>
        <taxon>Lithohypha</taxon>
    </lineage>
</organism>
<dbReference type="InterPro" id="IPR057684">
    <property type="entry name" value="DUF7924"/>
</dbReference>
<evidence type="ECO:0000256" key="1">
    <source>
        <dbReference type="SAM" id="MobiDB-lite"/>
    </source>
</evidence>
<dbReference type="Proteomes" id="UP001345013">
    <property type="component" value="Unassembled WGS sequence"/>
</dbReference>
<dbReference type="Pfam" id="PF25545">
    <property type="entry name" value="DUF7924"/>
    <property type="match status" value="1"/>
</dbReference>
<evidence type="ECO:0000313" key="3">
    <source>
        <dbReference type="EMBL" id="KAK5096218.1"/>
    </source>
</evidence>
<keyword evidence="4" id="KW-1185">Reference proteome</keyword>